<dbReference type="RefSeq" id="WP_115883995.1">
    <property type="nucleotide sequence ID" value="NZ_CBCSHX010000001.1"/>
</dbReference>
<proteinExistence type="predicted"/>
<gene>
    <name evidence="3" type="ORF">DFR63_0319</name>
</gene>
<evidence type="ECO:0000256" key="2">
    <source>
        <dbReference type="SAM" id="MobiDB-lite"/>
    </source>
</evidence>
<feature type="coiled-coil region" evidence="1">
    <location>
        <begin position="30"/>
        <end position="95"/>
    </location>
</feature>
<keyword evidence="4" id="KW-1185">Reference proteome</keyword>
<dbReference type="AlphaFoldDB" id="A0A3E0B009"/>
<reference evidence="3 4" key="1">
    <citation type="submission" date="2018-08" db="EMBL/GenBank/DDBJ databases">
        <title>Genomic Encyclopedia of Type Strains, Phase IV (KMG-IV): sequencing the most valuable type-strain genomes for metagenomic binning, comparative biology and taxonomic classification.</title>
        <authorList>
            <person name="Goeker M."/>
        </authorList>
    </citation>
    <scope>NUCLEOTIDE SEQUENCE [LARGE SCALE GENOMIC DNA]</scope>
    <source>
        <strain evidence="3 4">DSM 17274</strain>
    </source>
</reference>
<feature type="region of interest" description="Disordered" evidence="2">
    <location>
        <begin position="145"/>
        <end position="177"/>
    </location>
</feature>
<evidence type="ECO:0000313" key="4">
    <source>
        <dbReference type="Proteomes" id="UP000257076"/>
    </source>
</evidence>
<dbReference type="OrthoDB" id="2365850at2"/>
<protein>
    <submittedName>
        <fullName evidence="3">Minor structural protein GP20</fullName>
    </submittedName>
</protein>
<accession>A0A3E0B009</accession>
<dbReference type="InterPro" id="IPR009636">
    <property type="entry name" value="SCAF"/>
</dbReference>
<comment type="caution">
    <text evidence="3">The sequence shown here is derived from an EMBL/GenBank/DDBJ whole genome shotgun (WGS) entry which is preliminary data.</text>
</comment>
<dbReference type="Proteomes" id="UP000257076">
    <property type="component" value="Unassembled WGS sequence"/>
</dbReference>
<dbReference type="Pfam" id="PF06810">
    <property type="entry name" value="Phage_scaffold"/>
    <property type="match status" value="1"/>
</dbReference>
<sequence length="191" mass="21516">MKREFLRGLGIDEEHIPKILDEHHDSLKEYKDSASKVTDLEAQLNTANEELSNRDKQIEELKSSTTDNEALQKQLDDYKANNDKYEETLSKVKLESAIKLAVAKDANDANDVLALLDKEGLELDGDTVKGLDDKLTALRESKPYLFESNKKTGRTPSEGGAPPKMTKSDILNIQDPKERQNAIKQNMNLFN</sequence>
<keyword evidence="1" id="KW-0175">Coiled coil</keyword>
<organism evidence="3 4">
    <name type="scientific">Jeotgalicoccus halotolerans</name>
    <dbReference type="NCBI Taxonomy" id="157227"/>
    <lineage>
        <taxon>Bacteria</taxon>
        <taxon>Bacillati</taxon>
        <taxon>Bacillota</taxon>
        <taxon>Bacilli</taxon>
        <taxon>Bacillales</taxon>
        <taxon>Staphylococcaceae</taxon>
        <taxon>Jeotgalicoccus</taxon>
    </lineage>
</organism>
<evidence type="ECO:0000313" key="3">
    <source>
        <dbReference type="EMBL" id="REG25293.1"/>
    </source>
</evidence>
<evidence type="ECO:0000256" key="1">
    <source>
        <dbReference type="SAM" id="Coils"/>
    </source>
</evidence>
<name>A0A3E0B009_9STAP</name>
<dbReference type="EMBL" id="QUMW01000009">
    <property type="protein sequence ID" value="REG25293.1"/>
    <property type="molecule type" value="Genomic_DNA"/>
</dbReference>